<dbReference type="Proteomes" id="UP000305067">
    <property type="component" value="Unassembled WGS sequence"/>
</dbReference>
<organism evidence="1 2">
    <name type="scientific">Pterulicium gracile</name>
    <dbReference type="NCBI Taxonomy" id="1884261"/>
    <lineage>
        <taxon>Eukaryota</taxon>
        <taxon>Fungi</taxon>
        <taxon>Dikarya</taxon>
        <taxon>Basidiomycota</taxon>
        <taxon>Agaricomycotina</taxon>
        <taxon>Agaricomycetes</taxon>
        <taxon>Agaricomycetidae</taxon>
        <taxon>Agaricales</taxon>
        <taxon>Pleurotineae</taxon>
        <taxon>Pterulaceae</taxon>
        <taxon>Pterulicium</taxon>
    </lineage>
</organism>
<dbReference type="OrthoDB" id="3056903at2759"/>
<reference evidence="1 2" key="1">
    <citation type="journal article" date="2019" name="Nat. Ecol. Evol.">
        <title>Megaphylogeny resolves global patterns of mushroom evolution.</title>
        <authorList>
            <person name="Varga T."/>
            <person name="Krizsan K."/>
            <person name="Foldi C."/>
            <person name="Dima B."/>
            <person name="Sanchez-Garcia M."/>
            <person name="Sanchez-Ramirez S."/>
            <person name="Szollosi G.J."/>
            <person name="Szarkandi J.G."/>
            <person name="Papp V."/>
            <person name="Albert L."/>
            <person name="Andreopoulos W."/>
            <person name="Angelini C."/>
            <person name="Antonin V."/>
            <person name="Barry K.W."/>
            <person name="Bougher N.L."/>
            <person name="Buchanan P."/>
            <person name="Buyck B."/>
            <person name="Bense V."/>
            <person name="Catcheside P."/>
            <person name="Chovatia M."/>
            <person name="Cooper J."/>
            <person name="Damon W."/>
            <person name="Desjardin D."/>
            <person name="Finy P."/>
            <person name="Geml J."/>
            <person name="Haridas S."/>
            <person name="Hughes K."/>
            <person name="Justo A."/>
            <person name="Karasinski D."/>
            <person name="Kautmanova I."/>
            <person name="Kiss B."/>
            <person name="Kocsube S."/>
            <person name="Kotiranta H."/>
            <person name="LaButti K.M."/>
            <person name="Lechner B.E."/>
            <person name="Liimatainen K."/>
            <person name="Lipzen A."/>
            <person name="Lukacs Z."/>
            <person name="Mihaltcheva S."/>
            <person name="Morgado L.N."/>
            <person name="Niskanen T."/>
            <person name="Noordeloos M.E."/>
            <person name="Ohm R.A."/>
            <person name="Ortiz-Santana B."/>
            <person name="Ovrebo C."/>
            <person name="Racz N."/>
            <person name="Riley R."/>
            <person name="Savchenko A."/>
            <person name="Shiryaev A."/>
            <person name="Soop K."/>
            <person name="Spirin V."/>
            <person name="Szebenyi C."/>
            <person name="Tomsovsky M."/>
            <person name="Tulloss R.E."/>
            <person name="Uehling J."/>
            <person name="Grigoriev I.V."/>
            <person name="Vagvolgyi C."/>
            <person name="Papp T."/>
            <person name="Martin F.M."/>
            <person name="Miettinen O."/>
            <person name="Hibbett D.S."/>
            <person name="Nagy L.G."/>
        </authorList>
    </citation>
    <scope>NUCLEOTIDE SEQUENCE [LARGE SCALE GENOMIC DNA]</scope>
    <source>
        <strain evidence="1 2">CBS 309.79</strain>
    </source>
</reference>
<proteinExistence type="predicted"/>
<accession>A0A5C3Q2L2</accession>
<name>A0A5C3Q2L2_9AGAR</name>
<dbReference type="EMBL" id="ML178889">
    <property type="protein sequence ID" value="TFK95377.1"/>
    <property type="molecule type" value="Genomic_DNA"/>
</dbReference>
<gene>
    <name evidence="1" type="ORF">BDV98DRAFT_598662</name>
</gene>
<dbReference type="AlphaFoldDB" id="A0A5C3Q2L2"/>
<keyword evidence="2" id="KW-1185">Reference proteome</keyword>
<evidence type="ECO:0000313" key="2">
    <source>
        <dbReference type="Proteomes" id="UP000305067"/>
    </source>
</evidence>
<sequence length="202" mass="22557">MITIFACDGSPQFGGTPHYMAPTHVHERFRWDLGKHFLGEFGGDVSAAFQHACNIHQARKERAQCFRSDHKNFKLLCTGDCSTATIFIQLPTILIIELNADISRNSTAIAAELSNFPEKLFPFGDDDTLQYEIQSRIFHSPLAGHYIARYRAGETNYMYNDMQHGGTAVLSAVQQLPPISQARHARLTMSPTASTLHLPHIA</sequence>
<evidence type="ECO:0000313" key="1">
    <source>
        <dbReference type="EMBL" id="TFK95377.1"/>
    </source>
</evidence>
<protein>
    <submittedName>
        <fullName evidence="1">Uncharacterized protein</fullName>
    </submittedName>
</protein>